<reference evidence="3" key="1">
    <citation type="submission" date="2016-02" db="EMBL/GenBank/DDBJ databases">
        <authorList>
            <person name="Rodrigo-Torres Lidia"/>
            <person name="Arahal R.David."/>
        </authorList>
    </citation>
    <scope>NUCLEOTIDE SEQUENCE [LARGE SCALE GENOMIC DNA]</scope>
    <source>
        <strain evidence="3">CECT 9029</strain>
    </source>
</reference>
<keyword evidence="3" id="KW-1185">Reference proteome</keyword>
<keyword evidence="1" id="KW-0732">Signal</keyword>
<proteinExistence type="predicted"/>
<feature type="chain" id="PRO_5007282217" description="Lipoprotein" evidence="1">
    <location>
        <begin position="21"/>
        <end position="180"/>
    </location>
</feature>
<evidence type="ECO:0000313" key="2">
    <source>
        <dbReference type="EMBL" id="CZF83093.1"/>
    </source>
</evidence>
<sequence>MNKNISLLALMALLSACGGGGDGSGSSNVSSTVTADESAPESNVEVSSLSEFEIMVDTSGGEANIPETVTSSASSFNETVVPDGFSYSPVLEQSFVVDISGYSTSPGVVSIYSEFSENDNGTYTAAYSSRMAFSSLESGEAIVDFVSSESHYYVLAEVWFTDGTPPVHKRIPNTETSWVW</sequence>
<evidence type="ECO:0000313" key="3">
    <source>
        <dbReference type="Proteomes" id="UP000071641"/>
    </source>
</evidence>
<organism evidence="2 3">
    <name type="scientific">Grimontia celer</name>
    <dbReference type="NCBI Taxonomy" id="1796497"/>
    <lineage>
        <taxon>Bacteria</taxon>
        <taxon>Pseudomonadati</taxon>
        <taxon>Pseudomonadota</taxon>
        <taxon>Gammaproteobacteria</taxon>
        <taxon>Vibrionales</taxon>
        <taxon>Vibrionaceae</taxon>
        <taxon>Grimontia</taxon>
    </lineage>
</organism>
<accession>A0A128F8E6</accession>
<feature type="signal peptide" evidence="1">
    <location>
        <begin position="1"/>
        <end position="20"/>
    </location>
</feature>
<dbReference type="STRING" id="1796497.GCE9029_03632"/>
<dbReference type="EMBL" id="FIZX01000002">
    <property type="protein sequence ID" value="CZF83093.1"/>
    <property type="molecule type" value="Genomic_DNA"/>
</dbReference>
<dbReference type="PROSITE" id="PS51257">
    <property type="entry name" value="PROKAR_LIPOPROTEIN"/>
    <property type="match status" value="1"/>
</dbReference>
<dbReference type="Proteomes" id="UP000071641">
    <property type="component" value="Unassembled WGS sequence"/>
</dbReference>
<dbReference type="AlphaFoldDB" id="A0A128F8E6"/>
<evidence type="ECO:0000256" key="1">
    <source>
        <dbReference type="SAM" id="SignalP"/>
    </source>
</evidence>
<gene>
    <name evidence="2" type="ORF">GCE9029_03632</name>
</gene>
<name>A0A128F8E6_9GAMM</name>
<evidence type="ECO:0008006" key="4">
    <source>
        <dbReference type="Google" id="ProtNLM"/>
    </source>
</evidence>
<protein>
    <recommendedName>
        <fullName evidence="4">Lipoprotein</fullName>
    </recommendedName>
</protein>
<dbReference type="RefSeq" id="WP_062665338.1">
    <property type="nucleotide sequence ID" value="NZ_FIZX01000002.1"/>
</dbReference>
<dbReference type="OrthoDB" id="6215769at2"/>